<evidence type="ECO:0000313" key="1">
    <source>
        <dbReference type="EMBL" id="KGG81259.1"/>
    </source>
</evidence>
<dbReference type="RefSeq" id="WP_035161825.1">
    <property type="nucleotide sequence ID" value="NZ_AZTB01000004.1"/>
</dbReference>
<protein>
    <recommendedName>
        <fullName evidence="3">Spore coat protein</fullName>
    </recommendedName>
</protein>
<name>A0A096CXF3_9FIRM</name>
<organism evidence="1 2">
    <name type="scientific">Caloranaerobacter azorensis H53214</name>
    <dbReference type="NCBI Taxonomy" id="1156417"/>
    <lineage>
        <taxon>Bacteria</taxon>
        <taxon>Bacillati</taxon>
        <taxon>Bacillota</taxon>
        <taxon>Tissierellia</taxon>
        <taxon>Tissierellales</taxon>
        <taxon>Thermohalobacteraceae</taxon>
        <taxon>Caloranaerobacter</taxon>
    </lineage>
</organism>
<reference evidence="1 2" key="1">
    <citation type="submission" date="2013-12" db="EMBL/GenBank/DDBJ databases">
        <title>Draft genome sequence of Caloranaerobacter sp. H53214.</title>
        <authorList>
            <person name="Jiang L.J."/>
            <person name="Shao Z.Z."/>
            <person name="Long M.N."/>
        </authorList>
    </citation>
    <scope>NUCLEOTIDE SEQUENCE [LARGE SCALE GENOMIC DNA]</scope>
    <source>
        <strain evidence="1 2">H53214</strain>
    </source>
</reference>
<proteinExistence type="predicted"/>
<sequence length="68" mass="8349">MTNFNSKLDYKTLSLIEEQLRQEKLLYKKYLNYAEMCYDSKLKNLCYNASKKHKRNYKKVLNYLINSR</sequence>
<dbReference type="EMBL" id="AZTB01000004">
    <property type="protein sequence ID" value="KGG81259.1"/>
    <property type="molecule type" value="Genomic_DNA"/>
</dbReference>
<gene>
    <name evidence="1" type="ORF">Y919_01785</name>
</gene>
<accession>A0A096CXF3</accession>
<dbReference type="Proteomes" id="UP000029622">
    <property type="component" value="Unassembled WGS sequence"/>
</dbReference>
<dbReference type="STRING" id="1156417.Y919_01785"/>
<evidence type="ECO:0008006" key="3">
    <source>
        <dbReference type="Google" id="ProtNLM"/>
    </source>
</evidence>
<evidence type="ECO:0000313" key="2">
    <source>
        <dbReference type="Proteomes" id="UP000029622"/>
    </source>
</evidence>
<comment type="caution">
    <text evidence="1">The sequence shown here is derived from an EMBL/GenBank/DDBJ whole genome shotgun (WGS) entry which is preliminary data.</text>
</comment>
<dbReference type="AlphaFoldDB" id="A0A096CXF3"/>